<evidence type="ECO:0000313" key="1">
    <source>
        <dbReference type="EMBL" id="GAA4036372.1"/>
    </source>
</evidence>
<evidence type="ECO:0000313" key="2">
    <source>
        <dbReference type="Proteomes" id="UP001501469"/>
    </source>
</evidence>
<sequence length="237" mass="26599">MYFMYVDESGDPGRYNGSNTPHFILSGLIVPAQEWQLALERITAFREAVKQHTGLAKREEIHSAELIRPGRQVAYKQIAKTARIQILRDFVGGMPGFFPNARIINVCLDKQRFPHYGAYLLPAWQRLLEGFELFLASQQAYGAVMSDATDANGLRGLLRVMRKGPNPPQFLLEDVFHCASEHSYFVQAADAITYCLFRQEYPKGSTRKFNLGNLFQSLDGLLLKSAAPAGTQGIIRA</sequence>
<comment type="caution">
    <text evidence="1">The sequence shown here is derived from an EMBL/GenBank/DDBJ whole genome shotgun (WGS) entry which is preliminary data.</text>
</comment>
<organism evidence="1 2">
    <name type="scientific">Hymenobacter glaciei</name>
    <dbReference type="NCBI Taxonomy" id="877209"/>
    <lineage>
        <taxon>Bacteria</taxon>
        <taxon>Pseudomonadati</taxon>
        <taxon>Bacteroidota</taxon>
        <taxon>Cytophagia</taxon>
        <taxon>Cytophagales</taxon>
        <taxon>Hymenobacteraceae</taxon>
        <taxon>Hymenobacter</taxon>
    </lineage>
</organism>
<name>A0ABP7U5C1_9BACT</name>
<proteinExistence type="predicted"/>
<protein>
    <recommendedName>
        <fullName evidence="3">DUF3800 domain-containing protein</fullName>
    </recommendedName>
</protein>
<dbReference type="EMBL" id="BAABDK010000017">
    <property type="protein sequence ID" value="GAA4036372.1"/>
    <property type="molecule type" value="Genomic_DNA"/>
</dbReference>
<accession>A0ABP7U5C1</accession>
<dbReference type="InterPro" id="IPR024524">
    <property type="entry name" value="DUF3800"/>
</dbReference>
<keyword evidence="2" id="KW-1185">Reference proteome</keyword>
<dbReference type="Proteomes" id="UP001501469">
    <property type="component" value="Unassembled WGS sequence"/>
</dbReference>
<dbReference type="Pfam" id="PF12686">
    <property type="entry name" value="DUF3800"/>
    <property type="match status" value="1"/>
</dbReference>
<evidence type="ECO:0008006" key="3">
    <source>
        <dbReference type="Google" id="ProtNLM"/>
    </source>
</evidence>
<gene>
    <name evidence="1" type="ORF">GCM10022409_21600</name>
</gene>
<reference evidence="2" key="1">
    <citation type="journal article" date="2019" name="Int. J. Syst. Evol. Microbiol.">
        <title>The Global Catalogue of Microorganisms (GCM) 10K type strain sequencing project: providing services to taxonomists for standard genome sequencing and annotation.</title>
        <authorList>
            <consortium name="The Broad Institute Genomics Platform"/>
            <consortium name="The Broad Institute Genome Sequencing Center for Infectious Disease"/>
            <person name="Wu L."/>
            <person name="Ma J."/>
        </authorList>
    </citation>
    <scope>NUCLEOTIDE SEQUENCE [LARGE SCALE GENOMIC DNA]</scope>
    <source>
        <strain evidence="2">JCM 17225</strain>
    </source>
</reference>